<evidence type="ECO:0000313" key="2">
    <source>
        <dbReference type="EnsemblProtists" id="EKX36584"/>
    </source>
</evidence>
<dbReference type="OMA" id="ISFYHMM"/>
<accession>L1IKZ0</accession>
<dbReference type="GO" id="GO:0005829">
    <property type="term" value="C:cytosol"/>
    <property type="evidence" value="ECO:0007669"/>
    <property type="project" value="TreeGrafter"/>
</dbReference>
<dbReference type="InterPro" id="IPR011697">
    <property type="entry name" value="Peptidase_C26"/>
</dbReference>
<organism evidence="1">
    <name type="scientific">Guillardia theta (strain CCMP2712)</name>
    <name type="common">Cryptophyte</name>
    <dbReference type="NCBI Taxonomy" id="905079"/>
    <lineage>
        <taxon>Eukaryota</taxon>
        <taxon>Cryptophyceae</taxon>
        <taxon>Pyrenomonadales</taxon>
        <taxon>Geminigeraceae</taxon>
        <taxon>Guillardia</taxon>
    </lineage>
</organism>
<evidence type="ECO:0000313" key="1">
    <source>
        <dbReference type="EMBL" id="EKX36584.1"/>
    </source>
</evidence>
<dbReference type="SUPFAM" id="SSF52317">
    <property type="entry name" value="Class I glutamine amidotransferase-like"/>
    <property type="match status" value="1"/>
</dbReference>
<dbReference type="HOGENOM" id="CLU_030756_1_0_1"/>
<reference evidence="2" key="3">
    <citation type="submission" date="2015-06" db="UniProtKB">
        <authorList>
            <consortium name="EnsemblProtists"/>
        </authorList>
    </citation>
    <scope>IDENTIFICATION</scope>
</reference>
<dbReference type="PROSITE" id="PS51273">
    <property type="entry name" value="GATASE_TYPE_1"/>
    <property type="match status" value="1"/>
</dbReference>
<evidence type="ECO:0000313" key="3">
    <source>
        <dbReference type="Proteomes" id="UP000011087"/>
    </source>
</evidence>
<dbReference type="GO" id="GO:0016811">
    <property type="term" value="F:hydrolase activity, acting on carbon-nitrogen (but not peptide) bonds, in linear amides"/>
    <property type="evidence" value="ECO:0007669"/>
    <property type="project" value="InterPro"/>
</dbReference>
<dbReference type="KEGG" id="gtt:GUITHDRAFT_78807"/>
<dbReference type="OrthoDB" id="1724632at2759"/>
<name>L1IKZ0_GUITC</name>
<dbReference type="STRING" id="905079.L1IKZ0"/>
<dbReference type="GeneID" id="17293308"/>
<dbReference type="InterPro" id="IPR044668">
    <property type="entry name" value="PuuD-like"/>
</dbReference>
<reference evidence="1 3" key="1">
    <citation type="journal article" date="2012" name="Nature">
        <title>Algal genomes reveal evolutionary mosaicism and the fate of nucleomorphs.</title>
        <authorList>
            <consortium name="DOE Joint Genome Institute"/>
            <person name="Curtis B.A."/>
            <person name="Tanifuji G."/>
            <person name="Burki F."/>
            <person name="Gruber A."/>
            <person name="Irimia M."/>
            <person name="Maruyama S."/>
            <person name="Arias M.C."/>
            <person name="Ball S.G."/>
            <person name="Gile G.H."/>
            <person name="Hirakawa Y."/>
            <person name="Hopkins J.F."/>
            <person name="Kuo A."/>
            <person name="Rensing S.A."/>
            <person name="Schmutz J."/>
            <person name="Symeonidi A."/>
            <person name="Elias M."/>
            <person name="Eveleigh R.J."/>
            <person name="Herman E.K."/>
            <person name="Klute M.J."/>
            <person name="Nakayama T."/>
            <person name="Obornik M."/>
            <person name="Reyes-Prieto A."/>
            <person name="Armbrust E.V."/>
            <person name="Aves S.J."/>
            <person name="Beiko R.G."/>
            <person name="Coutinho P."/>
            <person name="Dacks J.B."/>
            <person name="Durnford D.G."/>
            <person name="Fast N.M."/>
            <person name="Green B.R."/>
            <person name="Grisdale C.J."/>
            <person name="Hempel F."/>
            <person name="Henrissat B."/>
            <person name="Hoppner M.P."/>
            <person name="Ishida K."/>
            <person name="Kim E."/>
            <person name="Koreny L."/>
            <person name="Kroth P.G."/>
            <person name="Liu Y."/>
            <person name="Malik S.B."/>
            <person name="Maier U.G."/>
            <person name="McRose D."/>
            <person name="Mock T."/>
            <person name="Neilson J.A."/>
            <person name="Onodera N.T."/>
            <person name="Poole A.M."/>
            <person name="Pritham E.J."/>
            <person name="Richards T.A."/>
            <person name="Rocap G."/>
            <person name="Roy S.W."/>
            <person name="Sarai C."/>
            <person name="Schaack S."/>
            <person name="Shirato S."/>
            <person name="Slamovits C.H."/>
            <person name="Spencer D.F."/>
            <person name="Suzuki S."/>
            <person name="Worden A.Z."/>
            <person name="Zauner S."/>
            <person name="Barry K."/>
            <person name="Bell C."/>
            <person name="Bharti A.K."/>
            <person name="Crow J.A."/>
            <person name="Grimwood J."/>
            <person name="Kramer R."/>
            <person name="Lindquist E."/>
            <person name="Lucas S."/>
            <person name="Salamov A."/>
            <person name="McFadden G.I."/>
            <person name="Lane C.E."/>
            <person name="Keeling P.J."/>
            <person name="Gray M.W."/>
            <person name="Grigoriev I.V."/>
            <person name="Archibald J.M."/>
        </authorList>
    </citation>
    <scope>NUCLEOTIDE SEQUENCE</scope>
    <source>
        <strain evidence="1 3">CCMP2712</strain>
    </source>
</reference>
<dbReference type="EnsemblProtists" id="EKX36584">
    <property type="protein sequence ID" value="EKX36584"/>
    <property type="gene ID" value="GUITHDRAFT_78807"/>
</dbReference>
<gene>
    <name evidence="1" type="ORF">GUITHDRAFT_78807</name>
</gene>
<dbReference type="EMBL" id="JH993071">
    <property type="protein sequence ID" value="EKX36584.1"/>
    <property type="molecule type" value="Genomic_DNA"/>
</dbReference>
<dbReference type="PaxDb" id="55529-EKX36584"/>
<dbReference type="AlphaFoldDB" id="L1IKZ0"/>
<dbReference type="Proteomes" id="UP000011087">
    <property type="component" value="Unassembled WGS sequence"/>
</dbReference>
<protein>
    <submittedName>
        <fullName evidence="1 2">Uncharacterized protein</fullName>
    </submittedName>
</protein>
<dbReference type="PANTHER" id="PTHR43235:SF1">
    <property type="entry name" value="GLUTAMINE AMIDOTRANSFERASE PB2B2.05-RELATED"/>
    <property type="match status" value="1"/>
</dbReference>
<reference evidence="3" key="2">
    <citation type="submission" date="2012-11" db="EMBL/GenBank/DDBJ databases">
        <authorList>
            <person name="Kuo A."/>
            <person name="Curtis B.A."/>
            <person name="Tanifuji G."/>
            <person name="Burki F."/>
            <person name="Gruber A."/>
            <person name="Irimia M."/>
            <person name="Maruyama S."/>
            <person name="Arias M.C."/>
            <person name="Ball S.G."/>
            <person name="Gile G.H."/>
            <person name="Hirakawa Y."/>
            <person name="Hopkins J.F."/>
            <person name="Rensing S.A."/>
            <person name="Schmutz J."/>
            <person name="Symeonidi A."/>
            <person name="Elias M."/>
            <person name="Eveleigh R.J."/>
            <person name="Herman E.K."/>
            <person name="Klute M.J."/>
            <person name="Nakayama T."/>
            <person name="Obornik M."/>
            <person name="Reyes-Prieto A."/>
            <person name="Armbrust E.V."/>
            <person name="Aves S.J."/>
            <person name="Beiko R.G."/>
            <person name="Coutinho P."/>
            <person name="Dacks J.B."/>
            <person name="Durnford D.G."/>
            <person name="Fast N.M."/>
            <person name="Green B.R."/>
            <person name="Grisdale C."/>
            <person name="Hempe F."/>
            <person name="Henrissat B."/>
            <person name="Hoppner M.P."/>
            <person name="Ishida K.-I."/>
            <person name="Kim E."/>
            <person name="Koreny L."/>
            <person name="Kroth P.G."/>
            <person name="Liu Y."/>
            <person name="Malik S.-B."/>
            <person name="Maier U.G."/>
            <person name="McRose D."/>
            <person name="Mock T."/>
            <person name="Neilson J.A."/>
            <person name="Onodera N.T."/>
            <person name="Poole A.M."/>
            <person name="Pritham E.J."/>
            <person name="Richards T.A."/>
            <person name="Rocap G."/>
            <person name="Roy S.W."/>
            <person name="Sarai C."/>
            <person name="Schaack S."/>
            <person name="Shirato S."/>
            <person name="Slamovits C.H."/>
            <person name="Spencer D.F."/>
            <person name="Suzuki S."/>
            <person name="Worden A.Z."/>
            <person name="Zauner S."/>
            <person name="Barry K."/>
            <person name="Bell C."/>
            <person name="Bharti A.K."/>
            <person name="Crow J.A."/>
            <person name="Grimwood J."/>
            <person name="Kramer R."/>
            <person name="Lindquist E."/>
            <person name="Lucas S."/>
            <person name="Salamov A."/>
            <person name="McFadden G.I."/>
            <person name="Lane C.E."/>
            <person name="Keeling P.J."/>
            <person name="Gray M.W."/>
            <person name="Grigoriev I.V."/>
            <person name="Archibald J.M."/>
        </authorList>
    </citation>
    <scope>NUCLEOTIDE SEQUENCE</scope>
    <source>
        <strain evidence="3">CCMP2712</strain>
    </source>
</reference>
<dbReference type="Pfam" id="PF07722">
    <property type="entry name" value="Peptidase_C26"/>
    <property type="match status" value="1"/>
</dbReference>
<keyword evidence="3" id="KW-1185">Reference proteome</keyword>
<dbReference type="RefSeq" id="XP_005823564.1">
    <property type="nucleotide sequence ID" value="XM_005823507.1"/>
</dbReference>
<dbReference type="PANTHER" id="PTHR43235">
    <property type="entry name" value="GLUTAMINE AMIDOTRANSFERASE PB2B2.05-RELATED"/>
    <property type="match status" value="1"/>
</dbReference>
<dbReference type="Gene3D" id="3.40.50.880">
    <property type="match status" value="1"/>
</dbReference>
<dbReference type="eggNOG" id="ENOG502QR1H">
    <property type="taxonomic scope" value="Eukaryota"/>
</dbReference>
<dbReference type="InterPro" id="IPR029062">
    <property type="entry name" value="Class_I_gatase-like"/>
</dbReference>
<sequence>MRGTESAHGQPPWPRIVIVSRRHLRKNKQVDFVGEYHIDLLQRYGAVPILIPRTLATTQQLEAYLIGGIDGVLVVEGNDLGAEYKPYGSEVSMPSDKKDELLNKHPGDMDIDNAKDALEMELIRKEVIGKGVPYLGLCRGSQMLNVAMGGTLYFDVATEVQTSVKHIDYDNYDGYRHKIDVVPETPLAGWFEEQYEAAGRKTFELQVNSYHHQGIRTLADNLEPMCFCQDGLVEGYYDTTQHDPAQGKYRVGLQWHPERMLSDYAGCARVYQHFVEAAASHRRLILEREKKVTRMKIVGQAVVHVNPANKHHHVRRDLTLRTDSRHE</sequence>
<proteinExistence type="predicted"/>